<keyword evidence="3" id="KW-1185">Reference proteome</keyword>
<dbReference type="InterPro" id="IPR027417">
    <property type="entry name" value="P-loop_NTPase"/>
</dbReference>
<dbReference type="SUPFAM" id="SSF52540">
    <property type="entry name" value="P-loop containing nucleoside triphosphate hydrolases"/>
    <property type="match status" value="1"/>
</dbReference>
<evidence type="ECO:0000259" key="1">
    <source>
        <dbReference type="SMART" id="SM00382"/>
    </source>
</evidence>
<dbReference type="Pfam" id="PF07728">
    <property type="entry name" value="AAA_5"/>
    <property type="match status" value="1"/>
</dbReference>
<sequence>MEDQLNEQDVKMFEDYVTEFFQICQKSIAKETPTEYKDQIENYVVGGKTKPIELSDGTKVTRHFAFGKNELLKTPYVNIGWVNLYFDWGGTIFGEPRVFIASPRVENFKTLTHDKFTTNTNFEVPIKLVGQEIRAYSAKYKVNQVDDSEININESNYPDILKNMKYFDQKLYNQKLSSQLLRDKNIILHGAPGTGKTYTAQTIASNILGVPREALMASKQYGFVQFHPSYDYTDFVEGLRPAGLEGGQLQFSLQPGIFMTFCNLAKADTQKPYIFVIDEINRGDLSKIFGELFFAIDPGYRGKASAVTTQYANLHRKSDEAFYIPENVYIIGTMNDIDRSAETIDFAMRRRFRFIRINAVDSVKMLNVIQDQKVRRKITNKLNRLNDAIRKDDVLSQDYEIGPGYCMRLTDPEVSIDDVWQEDIEPLLTEYLQGLDDFEDRLSKFKKVFDSTK</sequence>
<evidence type="ECO:0000313" key="2">
    <source>
        <dbReference type="EMBL" id="KRK97158.1"/>
    </source>
</evidence>
<dbReference type="CDD" id="cd00009">
    <property type="entry name" value="AAA"/>
    <property type="match status" value="1"/>
</dbReference>
<dbReference type="PANTHER" id="PTHR37291">
    <property type="entry name" value="5-METHYLCYTOSINE-SPECIFIC RESTRICTION ENZYME B"/>
    <property type="match status" value="1"/>
</dbReference>
<keyword evidence="2" id="KW-0255">Endonuclease</keyword>
<protein>
    <submittedName>
        <fullName evidence="2">Endonuclease</fullName>
    </submittedName>
</protein>
<dbReference type="InterPro" id="IPR011704">
    <property type="entry name" value="ATPase_dyneun-rel_AAA"/>
</dbReference>
<dbReference type="Proteomes" id="UP000051160">
    <property type="component" value="Unassembled WGS sequence"/>
</dbReference>
<keyword evidence="2" id="KW-0378">Hydrolase</keyword>
<dbReference type="GO" id="GO:0016887">
    <property type="term" value="F:ATP hydrolysis activity"/>
    <property type="evidence" value="ECO:0007669"/>
    <property type="project" value="InterPro"/>
</dbReference>
<evidence type="ECO:0000313" key="3">
    <source>
        <dbReference type="Proteomes" id="UP000051160"/>
    </source>
</evidence>
<keyword evidence="2" id="KW-0540">Nuclease</keyword>
<dbReference type="Gene3D" id="3.40.50.300">
    <property type="entry name" value="P-loop containing nucleotide triphosphate hydrolases"/>
    <property type="match status" value="1"/>
</dbReference>
<dbReference type="InterPro" id="IPR052934">
    <property type="entry name" value="Methyl-DNA_Rec/Restrict_Enz"/>
</dbReference>
<dbReference type="InterPro" id="IPR003593">
    <property type="entry name" value="AAA+_ATPase"/>
</dbReference>
<dbReference type="GO" id="GO:0004519">
    <property type="term" value="F:endonuclease activity"/>
    <property type="evidence" value="ECO:0007669"/>
    <property type="project" value="UniProtKB-KW"/>
</dbReference>
<proteinExistence type="predicted"/>
<dbReference type="PANTHER" id="PTHR37291:SF1">
    <property type="entry name" value="TYPE IV METHYL-DIRECTED RESTRICTION ENZYME ECOKMCRB SUBUNIT"/>
    <property type="match status" value="1"/>
</dbReference>
<dbReference type="GO" id="GO:0005524">
    <property type="term" value="F:ATP binding"/>
    <property type="evidence" value="ECO:0007669"/>
    <property type="project" value="InterPro"/>
</dbReference>
<dbReference type="AlphaFoldDB" id="A0A0R1LMM7"/>
<feature type="domain" description="AAA+ ATPase" evidence="1">
    <location>
        <begin position="182"/>
        <end position="362"/>
    </location>
</feature>
<comment type="caution">
    <text evidence="2">The sequence shown here is derived from an EMBL/GenBank/DDBJ whole genome shotgun (WGS) entry which is preliminary data.</text>
</comment>
<name>A0A0R1LMM7_9LACO</name>
<dbReference type="PATRIC" id="fig|1423776.4.peg.2046"/>
<dbReference type="OrthoDB" id="9781481at2"/>
<gene>
    <name evidence="2" type="ORF">FD04_GL002020</name>
</gene>
<reference evidence="2 3" key="1">
    <citation type="journal article" date="2015" name="Genome Announc.">
        <title>Expanding the biotechnology potential of lactobacilli through comparative genomics of 213 strains and associated genera.</title>
        <authorList>
            <person name="Sun Z."/>
            <person name="Harris H.M."/>
            <person name="McCann A."/>
            <person name="Guo C."/>
            <person name="Argimon S."/>
            <person name="Zhang W."/>
            <person name="Yang X."/>
            <person name="Jeffery I.B."/>
            <person name="Cooney J.C."/>
            <person name="Kagawa T.F."/>
            <person name="Liu W."/>
            <person name="Song Y."/>
            <person name="Salvetti E."/>
            <person name="Wrobel A."/>
            <person name="Rasinkangas P."/>
            <person name="Parkhill J."/>
            <person name="Rea M.C."/>
            <person name="O'Sullivan O."/>
            <person name="Ritari J."/>
            <person name="Douillard F.P."/>
            <person name="Paul Ross R."/>
            <person name="Yang R."/>
            <person name="Briner A.E."/>
            <person name="Felis G.E."/>
            <person name="de Vos W.M."/>
            <person name="Barrangou R."/>
            <person name="Klaenhammer T.R."/>
            <person name="Caufield P.W."/>
            <person name="Cui Y."/>
            <person name="Zhang H."/>
            <person name="O'Toole P.W."/>
        </authorList>
    </citation>
    <scope>NUCLEOTIDE SEQUENCE [LARGE SCALE GENOMIC DNA]</scope>
    <source>
        <strain evidence="2 3">DSM 19909</strain>
    </source>
</reference>
<accession>A0A0R1LMM7</accession>
<dbReference type="RefSeq" id="WP_056948945.1">
    <property type="nucleotide sequence ID" value="NZ_AZEE01000030.1"/>
</dbReference>
<dbReference type="EMBL" id="AZEE01000030">
    <property type="protein sequence ID" value="KRK97158.1"/>
    <property type="molecule type" value="Genomic_DNA"/>
</dbReference>
<organism evidence="2 3">
    <name type="scientific">Secundilactobacillus odoratitofui DSM 19909 = JCM 15043</name>
    <dbReference type="NCBI Taxonomy" id="1423776"/>
    <lineage>
        <taxon>Bacteria</taxon>
        <taxon>Bacillati</taxon>
        <taxon>Bacillota</taxon>
        <taxon>Bacilli</taxon>
        <taxon>Lactobacillales</taxon>
        <taxon>Lactobacillaceae</taxon>
        <taxon>Secundilactobacillus</taxon>
    </lineage>
</organism>
<dbReference type="SMART" id="SM00382">
    <property type="entry name" value="AAA"/>
    <property type="match status" value="1"/>
</dbReference>